<dbReference type="Pfam" id="PF07995">
    <property type="entry name" value="GSDH"/>
    <property type="match status" value="1"/>
</dbReference>
<dbReference type="PANTHER" id="PTHR19328">
    <property type="entry name" value="HEDGEHOG-INTERACTING PROTEIN"/>
    <property type="match status" value="1"/>
</dbReference>
<dbReference type="SUPFAM" id="SSF50952">
    <property type="entry name" value="Soluble quinoprotein glucose dehydrogenase"/>
    <property type="match status" value="1"/>
</dbReference>
<accession>A0A485M7D1</accession>
<gene>
    <name evidence="3" type="primary">yliI</name>
    <name evidence="3" type="ORF">SCFA_910017</name>
</gene>
<sequence>MNREEQFHRRVFRRIFLKETAAYGLYWILIAVLVVAAGFARSEASREPEAGEPIVGGQPQEVEDVFVPQPADFIVEPFVEGLEIPWDIVFLSGNRALVTERPGRVRLIENGRLRDDPYAVVDTAAIGEGGLMGLAVHPDYPGQPYIYIMYTYQVGMDLFNKVVRLRDTGVAAEQDKIIVERIPGHRVHDGGRIGFGPDRMLYVCTGDVGRAGIAQDIKNLGGKILRLTPEGAVPPDNPFRDSPVYSYGHRNPQGLAWHPDTGDLFSSEHGPSGEFGLFGNDSINVIYRGRNYGWPLVLGAAGMRPYVDPVVFWPKATPPAGMTFSRGDLYVTSLRGEALIRISFRHSDGAYEAESIQRLFATDWYRGEYGRLRHVTTGPDGSLYVLTSNRDGRGTPREGDDKILRLRYRP</sequence>
<name>A0A485M7D1_9ZZZZ</name>
<keyword evidence="1" id="KW-0472">Membrane</keyword>
<keyword evidence="1" id="KW-0812">Transmembrane</keyword>
<organism evidence="3">
    <name type="scientific">anaerobic digester metagenome</name>
    <dbReference type="NCBI Taxonomy" id="1263854"/>
    <lineage>
        <taxon>unclassified sequences</taxon>
        <taxon>metagenomes</taxon>
        <taxon>ecological metagenomes</taxon>
    </lineage>
</organism>
<feature type="transmembrane region" description="Helical" evidence="1">
    <location>
        <begin position="21"/>
        <end position="40"/>
    </location>
</feature>
<evidence type="ECO:0000313" key="3">
    <source>
        <dbReference type="EMBL" id="VFU18899.1"/>
    </source>
</evidence>
<keyword evidence="3" id="KW-0560">Oxidoreductase</keyword>
<dbReference type="InterPro" id="IPR011042">
    <property type="entry name" value="6-blade_b-propeller_TolB-like"/>
</dbReference>
<dbReference type="InterPro" id="IPR011041">
    <property type="entry name" value="Quinoprot_gluc/sorb_DH_b-prop"/>
</dbReference>
<dbReference type="InterPro" id="IPR012938">
    <property type="entry name" value="Glc/Sorbosone_DH"/>
</dbReference>
<evidence type="ECO:0000259" key="2">
    <source>
        <dbReference type="Pfam" id="PF07995"/>
    </source>
</evidence>
<keyword evidence="1" id="KW-1133">Transmembrane helix</keyword>
<dbReference type="PANTHER" id="PTHR19328:SF13">
    <property type="entry name" value="HIPL1 PROTEIN"/>
    <property type="match status" value="1"/>
</dbReference>
<dbReference type="Gene3D" id="2.120.10.30">
    <property type="entry name" value="TolB, C-terminal domain"/>
    <property type="match status" value="1"/>
</dbReference>
<feature type="domain" description="Glucose/Sorbosone dehydrogenase" evidence="2">
    <location>
        <begin position="82"/>
        <end position="393"/>
    </location>
</feature>
<dbReference type="EMBL" id="CAADRM010000160">
    <property type="protein sequence ID" value="VFU18899.1"/>
    <property type="molecule type" value="Genomic_DNA"/>
</dbReference>
<proteinExistence type="predicted"/>
<dbReference type="EC" id="1.1.5.-" evidence="3"/>
<dbReference type="AlphaFoldDB" id="A0A485M7D1"/>
<reference evidence="3" key="1">
    <citation type="submission" date="2019-03" db="EMBL/GenBank/DDBJ databases">
        <authorList>
            <person name="Hao L."/>
        </authorList>
    </citation>
    <scope>NUCLEOTIDE SEQUENCE</scope>
</reference>
<evidence type="ECO:0000256" key="1">
    <source>
        <dbReference type="SAM" id="Phobius"/>
    </source>
</evidence>
<dbReference type="GO" id="GO:0016491">
    <property type="term" value="F:oxidoreductase activity"/>
    <property type="evidence" value="ECO:0007669"/>
    <property type="project" value="UniProtKB-KW"/>
</dbReference>
<protein>
    <submittedName>
        <fullName evidence="3">Soluble aldose sugar dehydrogenase YliI</fullName>
        <ecNumber evidence="3">1.1.5.-</ecNumber>
    </submittedName>
</protein>